<evidence type="ECO:0000313" key="1">
    <source>
        <dbReference type="EMBL" id="MBF9223137.1"/>
    </source>
</evidence>
<proteinExistence type="predicted"/>
<reference evidence="1 2" key="1">
    <citation type="submission" date="2020-11" db="EMBL/GenBank/DDBJ databases">
        <authorList>
            <person name="Kim M.K."/>
        </authorList>
    </citation>
    <scope>NUCLEOTIDE SEQUENCE [LARGE SCALE GENOMIC DNA]</scope>
    <source>
        <strain evidence="1 2">BT662</strain>
    </source>
</reference>
<comment type="caution">
    <text evidence="1">The sequence shown here is derived from an EMBL/GenBank/DDBJ whole genome shotgun (WGS) entry which is preliminary data.</text>
</comment>
<protein>
    <submittedName>
        <fullName evidence="1">Uncharacterized protein</fullName>
    </submittedName>
</protein>
<accession>A0ABS0I844</accession>
<organism evidence="1 2">
    <name type="scientific">Hymenobacter ruricola</name>
    <dbReference type="NCBI Taxonomy" id="2791023"/>
    <lineage>
        <taxon>Bacteria</taxon>
        <taxon>Pseudomonadati</taxon>
        <taxon>Bacteroidota</taxon>
        <taxon>Cytophagia</taxon>
        <taxon>Cytophagales</taxon>
        <taxon>Hymenobacteraceae</taxon>
        <taxon>Hymenobacter</taxon>
    </lineage>
</organism>
<dbReference type="Proteomes" id="UP000618931">
    <property type="component" value="Unassembled WGS sequence"/>
</dbReference>
<dbReference type="EMBL" id="JADQDM010000012">
    <property type="protein sequence ID" value="MBF9223137.1"/>
    <property type="molecule type" value="Genomic_DNA"/>
</dbReference>
<keyword evidence="2" id="KW-1185">Reference proteome</keyword>
<name>A0ABS0I844_9BACT</name>
<evidence type="ECO:0000313" key="2">
    <source>
        <dbReference type="Proteomes" id="UP000618931"/>
    </source>
</evidence>
<dbReference type="RefSeq" id="WP_196294583.1">
    <property type="nucleotide sequence ID" value="NZ_JADQDM010000012.1"/>
</dbReference>
<sequence>MKVALEFPDEKAAFVMELLHSLPYMKARPIRSKTMDATQHLESNPANHARVLAAIERLEKGQGEVHDLIDNE</sequence>
<dbReference type="Gene3D" id="1.10.1220.170">
    <property type="match status" value="1"/>
</dbReference>
<gene>
    <name evidence="1" type="ORF">I2H31_18685</name>
</gene>